<evidence type="ECO:0000256" key="15">
    <source>
        <dbReference type="ARBA" id="ARBA00023211"/>
    </source>
</evidence>
<evidence type="ECO:0000256" key="13">
    <source>
        <dbReference type="ARBA" id="ARBA00023136"/>
    </source>
</evidence>
<keyword evidence="6 16" id="KW-0808">Transferase</keyword>
<dbReference type="AlphaFoldDB" id="A0A7D9ILQ9"/>
<gene>
    <name evidence="17" type="ORF">PACLA_8A052996</name>
</gene>
<dbReference type="PANTHER" id="PTHR11675">
    <property type="entry name" value="N-ACETYLGALACTOSAMINYLTRANSFERASE"/>
    <property type="match status" value="1"/>
</dbReference>
<evidence type="ECO:0000256" key="3">
    <source>
        <dbReference type="ARBA" id="ARBA00004922"/>
    </source>
</evidence>
<dbReference type="Gene3D" id="2.80.10.50">
    <property type="match status" value="1"/>
</dbReference>
<comment type="pathway">
    <text evidence="3 16">Protein modification; protein glycosylation.</text>
</comment>
<dbReference type="Gene3D" id="3.90.550.10">
    <property type="entry name" value="Spore Coat Polysaccharide Biosynthesis Protein SpsA, Chain A"/>
    <property type="match status" value="1"/>
</dbReference>
<keyword evidence="9 16" id="KW-0430">Lectin</keyword>
<evidence type="ECO:0000256" key="14">
    <source>
        <dbReference type="ARBA" id="ARBA00023157"/>
    </source>
</evidence>
<evidence type="ECO:0000256" key="4">
    <source>
        <dbReference type="ARBA" id="ARBA00005680"/>
    </source>
</evidence>
<dbReference type="Proteomes" id="UP001152795">
    <property type="component" value="Unassembled WGS sequence"/>
</dbReference>
<dbReference type="InterPro" id="IPR035992">
    <property type="entry name" value="Ricin_B-like_lectins"/>
</dbReference>
<dbReference type="GO" id="GO:0030246">
    <property type="term" value="F:carbohydrate binding"/>
    <property type="evidence" value="ECO:0007669"/>
    <property type="project" value="UniProtKB-KW"/>
</dbReference>
<keyword evidence="13 16" id="KW-0472">Membrane</keyword>
<keyword evidence="15 16" id="KW-0464">Manganese</keyword>
<dbReference type="CDD" id="cd02510">
    <property type="entry name" value="pp-GalNAc-T"/>
    <property type="match status" value="1"/>
</dbReference>
<dbReference type="Pfam" id="PF00652">
    <property type="entry name" value="Ricin_B_lectin"/>
    <property type="match status" value="1"/>
</dbReference>
<evidence type="ECO:0000313" key="17">
    <source>
        <dbReference type="EMBL" id="CAB4008600.1"/>
    </source>
</evidence>
<comment type="caution">
    <text evidence="17">The sequence shown here is derived from an EMBL/GenBank/DDBJ whole genome shotgun (WGS) entry which is preliminary data.</text>
</comment>
<dbReference type="EMBL" id="CACRXK020006170">
    <property type="protein sequence ID" value="CAB4008600.1"/>
    <property type="molecule type" value="Genomic_DNA"/>
</dbReference>
<dbReference type="SUPFAM" id="SSF50370">
    <property type="entry name" value="Ricin B-like lectins"/>
    <property type="match status" value="1"/>
</dbReference>
<keyword evidence="10" id="KW-0735">Signal-anchor</keyword>
<keyword evidence="7 16" id="KW-0812">Transmembrane</keyword>
<dbReference type="GO" id="GO:0046872">
    <property type="term" value="F:metal ion binding"/>
    <property type="evidence" value="ECO:0007669"/>
    <property type="project" value="UniProtKB-KW"/>
</dbReference>
<dbReference type="GO" id="GO:0004653">
    <property type="term" value="F:polypeptide N-acetylgalactosaminyltransferase activity"/>
    <property type="evidence" value="ECO:0007669"/>
    <property type="project" value="TreeGrafter"/>
</dbReference>
<sequence>PTMFKLSHIMLLLDNIKKFPVYFLLTLMLFYMLITLMAVAEQCQVFKTYLRNCIVIVTLDISEWACKSCSNRHLEKYTHVLDTHASSKTCIRYDYRGARCKAKHNNYPEKLPTTSVIICFHKERLSVLLRTIHSVINRTPPQLLSEVIVVDDFSEDERLGKPLDEHVANMAKVKVIRNTKREGLVRARLRGARDATGDVLTFLDSHCEATPGWVEPLLARIAEDERNVVCPAIEVLNADTFAYQASSNAEQRGGFNWDLFFKWKGIPPAEQKLRKDDSDPIRTPTMAGGLFSIDRKYFFHIGSYDEEMDIWGGENLELSFRVWMCGGRLEIIPCSRVGHVFRKVTSPYKFPNGVDKTLSKNFNRLAEVWMDEYKELYYNKKPQNRNRDFGDITERKKLRERLKCHSFKWYLENVYPDIRMPELNPPAQGEVRNPESSMCLDSLGMKSGNKLGLYSCHGQGNNQYFVLSSHGEILWESENCVDNSKYNPGGSVELIPCHGMEGNQKWVHDKKSGTIKHEYCSSRVDFRIGCEGSKAVSPAQRGKVSTPMAAGAAKKCWTLQGRIGLFILRKTMRSFRPNMIGILVHLSCFKLDFQ</sequence>
<keyword evidence="11 16" id="KW-1133">Transmembrane helix</keyword>
<reference evidence="17" key="1">
    <citation type="submission" date="2020-04" db="EMBL/GenBank/DDBJ databases">
        <authorList>
            <person name="Alioto T."/>
            <person name="Alioto T."/>
            <person name="Gomez Garrido J."/>
        </authorList>
    </citation>
    <scope>NUCLEOTIDE SEQUENCE</scope>
    <source>
        <strain evidence="17">A484AB</strain>
    </source>
</reference>
<evidence type="ECO:0000256" key="5">
    <source>
        <dbReference type="ARBA" id="ARBA00022676"/>
    </source>
</evidence>
<feature type="transmembrane region" description="Helical" evidence="16">
    <location>
        <begin position="21"/>
        <end position="40"/>
    </location>
</feature>
<evidence type="ECO:0000313" key="18">
    <source>
        <dbReference type="Proteomes" id="UP001152795"/>
    </source>
</evidence>
<dbReference type="SMART" id="SM00458">
    <property type="entry name" value="RICIN"/>
    <property type="match status" value="1"/>
</dbReference>
<proteinExistence type="inferred from homology"/>
<comment type="similarity">
    <text evidence="4 16">Belongs to the glycosyltransferase 2 family. GalNAc-T subfamily.</text>
</comment>
<keyword evidence="14 16" id="KW-1015">Disulfide bond</keyword>
<feature type="non-terminal residue" evidence="17">
    <location>
        <position position="1"/>
    </location>
</feature>
<dbReference type="InterPro" id="IPR000772">
    <property type="entry name" value="Ricin_B_lectin"/>
</dbReference>
<keyword evidence="8" id="KW-0479">Metal-binding</keyword>
<evidence type="ECO:0000256" key="11">
    <source>
        <dbReference type="ARBA" id="ARBA00022989"/>
    </source>
</evidence>
<evidence type="ECO:0000256" key="10">
    <source>
        <dbReference type="ARBA" id="ARBA00022968"/>
    </source>
</evidence>
<evidence type="ECO:0000256" key="9">
    <source>
        <dbReference type="ARBA" id="ARBA00022734"/>
    </source>
</evidence>
<dbReference type="Pfam" id="PF00535">
    <property type="entry name" value="Glycos_transf_2"/>
    <property type="match status" value="1"/>
</dbReference>
<dbReference type="PROSITE" id="PS50231">
    <property type="entry name" value="RICIN_B_LECTIN"/>
    <property type="match status" value="1"/>
</dbReference>
<dbReference type="UniPathway" id="UPA00378"/>
<name>A0A7D9ILQ9_PARCT</name>
<keyword evidence="5 16" id="KW-0328">Glycosyltransferase</keyword>
<evidence type="ECO:0000256" key="16">
    <source>
        <dbReference type="RuleBase" id="RU361242"/>
    </source>
</evidence>
<keyword evidence="18" id="KW-1185">Reference proteome</keyword>
<evidence type="ECO:0000256" key="12">
    <source>
        <dbReference type="ARBA" id="ARBA00023034"/>
    </source>
</evidence>
<evidence type="ECO:0000256" key="6">
    <source>
        <dbReference type="ARBA" id="ARBA00022679"/>
    </source>
</evidence>
<evidence type="ECO:0000256" key="1">
    <source>
        <dbReference type="ARBA" id="ARBA00001936"/>
    </source>
</evidence>
<dbReference type="GO" id="GO:0000139">
    <property type="term" value="C:Golgi membrane"/>
    <property type="evidence" value="ECO:0007669"/>
    <property type="project" value="UniProtKB-SubCell"/>
</dbReference>
<protein>
    <recommendedName>
        <fullName evidence="16">Polypeptide N-acetylgalactosaminyltransferase</fullName>
        <ecNumber evidence="16">2.4.1.-</ecNumber>
    </recommendedName>
    <alternativeName>
        <fullName evidence="16">Protein-UDP acetylgalactosaminyltransferase</fullName>
    </alternativeName>
</protein>
<dbReference type="SUPFAM" id="SSF53448">
    <property type="entry name" value="Nucleotide-diphospho-sugar transferases"/>
    <property type="match status" value="1"/>
</dbReference>
<evidence type="ECO:0000256" key="2">
    <source>
        <dbReference type="ARBA" id="ARBA00004323"/>
    </source>
</evidence>
<evidence type="ECO:0000256" key="7">
    <source>
        <dbReference type="ARBA" id="ARBA00022692"/>
    </source>
</evidence>
<keyword evidence="12 16" id="KW-0333">Golgi apparatus</keyword>
<dbReference type="EC" id="2.4.1.-" evidence="16"/>
<comment type="cofactor">
    <cofactor evidence="1 16">
        <name>Mn(2+)</name>
        <dbReference type="ChEBI" id="CHEBI:29035"/>
    </cofactor>
</comment>
<feature type="non-terminal residue" evidence="17">
    <location>
        <position position="594"/>
    </location>
</feature>
<dbReference type="InterPro" id="IPR001173">
    <property type="entry name" value="Glyco_trans_2-like"/>
</dbReference>
<dbReference type="FunFam" id="3.90.550.10:FF:000021">
    <property type="entry name" value="Polypeptide N-acetylgalactosaminyltransferase"/>
    <property type="match status" value="1"/>
</dbReference>
<evidence type="ECO:0000256" key="8">
    <source>
        <dbReference type="ARBA" id="ARBA00022723"/>
    </source>
</evidence>
<organism evidence="17 18">
    <name type="scientific">Paramuricea clavata</name>
    <name type="common">Red gorgonian</name>
    <name type="synonym">Violescent sea-whip</name>
    <dbReference type="NCBI Taxonomy" id="317549"/>
    <lineage>
        <taxon>Eukaryota</taxon>
        <taxon>Metazoa</taxon>
        <taxon>Cnidaria</taxon>
        <taxon>Anthozoa</taxon>
        <taxon>Octocorallia</taxon>
        <taxon>Malacalcyonacea</taxon>
        <taxon>Plexauridae</taxon>
        <taxon>Paramuricea</taxon>
    </lineage>
</organism>
<dbReference type="OrthoDB" id="330637at2759"/>
<dbReference type="InterPro" id="IPR029044">
    <property type="entry name" value="Nucleotide-diphossugar_trans"/>
</dbReference>
<dbReference type="GO" id="GO:0006493">
    <property type="term" value="P:protein O-linked glycosylation"/>
    <property type="evidence" value="ECO:0007669"/>
    <property type="project" value="TreeGrafter"/>
</dbReference>
<dbReference type="PANTHER" id="PTHR11675:SF101">
    <property type="entry name" value="POLYPEPTIDE N-ACETYLGALACTOSAMINYLTRANSFERASE 5"/>
    <property type="match status" value="1"/>
</dbReference>
<accession>A0A7D9ILQ9</accession>
<comment type="subcellular location">
    <subcellularLocation>
        <location evidence="2 16">Golgi apparatus membrane</location>
        <topology evidence="2 16">Single-pass type II membrane protein</topology>
    </subcellularLocation>
</comment>
<dbReference type="InterPro" id="IPR045885">
    <property type="entry name" value="GalNAc-T"/>
</dbReference>